<name>A0A2M9HP92_9BIFI</name>
<proteinExistence type="predicted"/>
<dbReference type="RefSeq" id="WP_100496889.1">
    <property type="nucleotide sequence ID" value="NZ_PGLQ01000006.1"/>
</dbReference>
<dbReference type="Gene3D" id="3.60.20.10">
    <property type="entry name" value="Glutamine Phosphoribosylpyrophosphate, subunit 1, domain 1"/>
    <property type="match status" value="1"/>
</dbReference>
<gene>
    <name evidence="2" type="ORF">CUU80_08530</name>
</gene>
<sequence>MCRLLGYATAGFNLSLNAILGSENVAAFRELSEIHNDGWGVAQLSDPAETPYIRDGGAPTPETGTKIYKSTIAARYDSTFEALANEPARGALWHLRLASSNLPLIMENQHPFYANGLSFIHNGDISDANGRNIVTNRSYPVDHSVLLSTGGRSDTAIFFAVILEYIGFGFPLDEAVAQAVRELRQAYPKSSYNCMIQSEDQLVALRASGREVTSPRVVEIYDEYGRGAQAADYRVMRYRALEDENGAPAGVVVSSSGYEQGDWTDLENDQMIVASNRNGTFRLRSI</sequence>
<evidence type="ECO:0000313" key="3">
    <source>
        <dbReference type="Proteomes" id="UP000228755"/>
    </source>
</evidence>
<dbReference type="InterPro" id="IPR017932">
    <property type="entry name" value="GATase_2_dom"/>
</dbReference>
<dbReference type="Proteomes" id="UP000228755">
    <property type="component" value="Unassembled WGS sequence"/>
</dbReference>
<feature type="domain" description="Glutamine amidotransferase type-2" evidence="1">
    <location>
        <begin position="2"/>
        <end position="286"/>
    </location>
</feature>
<keyword evidence="3" id="KW-1185">Reference proteome</keyword>
<keyword evidence="2" id="KW-0808">Transferase</keyword>
<organism evidence="2 3">
    <name type="scientific">Bifidobacterium scaligerum</name>
    <dbReference type="NCBI Taxonomy" id="2052656"/>
    <lineage>
        <taxon>Bacteria</taxon>
        <taxon>Bacillati</taxon>
        <taxon>Actinomycetota</taxon>
        <taxon>Actinomycetes</taxon>
        <taxon>Bifidobacteriales</taxon>
        <taxon>Bifidobacteriaceae</taxon>
        <taxon>Bifidobacterium</taxon>
    </lineage>
</organism>
<evidence type="ECO:0000313" key="2">
    <source>
        <dbReference type="EMBL" id="PJM78627.1"/>
    </source>
</evidence>
<protein>
    <submittedName>
        <fullName evidence="2">Class II glutamine amidotransferase</fullName>
    </submittedName>
</protein>
<dbReference type="EMBL" id="PGLQ01000006">
    <property type="protein sequence ID" value="PJM78627.1"/>
    <property type="molecule type" value="Genomic_DNA"/>
</dbReference>
<dbReference type="InterPro" id="IPR029055">
    <property type="entry name" value="Ntn_hydrolases_N"/>
</dbReference>
<dbReference type="SUPFAM" id="SSF56235">
    <property type="entry name" value="N-terminal nucleophile aminohydrolases (Ntn hydrolases)"/>
    <property type="match status" value="1"/>
</dbReference>
<dbReference type="PANTHER" id="PTHR42824:SF1">
    <property type="entry name" value="GLUTAMINE AMIDOTRANSFERASE YAFJ-RELATED"/>
    <property type="match status" value="1"/>
</dbReference>
<accession>A0A2M9HP92</accession>
<dbReference type="AlphaFoldDB" id="A0A2M9HP92"/>
<dbReference type="PANTHER" id="PTHR42824">
    <property type="entry name" value="GLUTAMINE AMIDOTRANSFERASE"/>
    <property type="match status" value="1"/>
</dbReference>
<dbReference type="CDD" id="cd01908">
    <property type="entry name" value="YafJ"/>
    <property type="match status" value="1"/>
</dbReference>
<keyword evidence="2" id="KW-0315">Glutamine amidotransferase</keyword>
<dbReference type="PROSITE" id="PS51278">
    <property type="entry name" value="GATASE_TYPE_2"/>
    <property type="match status" value="1"/>
</dbReference>
<comment type="caution">
    <text evidence="2">The sequence shown here is derived from an EMBL/GenBank/DDBJ whole genome shotgun (WGS) entry which is preliminary data.</text>
</comment>
<dbReference type="GO" id="GO:0016740">
    <property type="term" value="F:transferase activity"/>
    <property type="evidence" value="ECO:0007669"/>
    <property type="project" value="UniProtKB-KW"/>
</dbReference>
<evidence type="ECO:0000259" key="1">
    <source>
        <dbReference type="PROSITE" id="PS51278"/>
    </source>
</evidence>
<dbReference type="OrthoDB" id="9804310at2"/>
<reference evidence="2 3" key="1">
    <citation type="submission" date="2017-11" db="EMBL/GenBank/DDBJ databases">
        <title>Draft genome sequences of strains TRE 1, TRE D, TRE H and TRI 7, isolated from tamarins, belonging to four potential novel Bifidobacterium species.</title>
        <authorList>
            <person name="Mattarelli P."/>
            <person name="Modesto M."/>
            <person name="Bonetti A."/>
            <person name="Puglisi E."/>
            <person name="Morelli L."/>
        </authorList>
    </citation>
    <scope>NUCLEOTIDE SEQUENCE [LARGE SCALE GENOMIC DNA]</scope>
    <source>
        <strain evidence="3">TRED</strain>
    </source>
</reference>
<dbReference type="Pfam" id="PF13522">
    <property type="entry name" value="GATase_6"/>
    <property type="match status" value="1"/>
</dbReference>